<evidence type="ECO:0000256" key="1">
    <source>
        <dbReference type="SAM" id="MobiDB-lite"/>
    </source>
</evidence>
<keyword evidence="3" id="KW-1185">Reference proteome</keyword>
<feature type="region of interest" description="Disordered" evidence="1">
    <location>
        <begin position="235"/>
        <end position="274"/>
    </location>
</feature>
<feature type="compositionally biased region" description="Polar residues" evidence="1">
    <location>
        <begin position="43"/>
        <end position="63"/>
    </location>
</feature>
<evidence type="ECO:0000313" key="3">
    <source>
        <dbReference type="Proteomes" id="UP000244005"/>
    </source>
</evidence>
<dbReference type="EMBL" id="KZ772687">
    <property type="protein sequence ID" value="PTQ45432.1"/>
    <property type="molecule type" value="Genomic_DNA"/>
</dbReference>
<organism evidence="2 3">
    <name type="scientific">Marchantia polymorpha</name>
    <name type="common">Common liverwort</name>
    <name type="synonym">Marchantia aquatica</name>
    <dbReference type="NCBI Taxonomy" id="3197"/>
    <lineage>
        <taxon>Eukaryota</taxon>
        <taxon>Viridiplantae</taxon>
        <taxon>Streptophyta</taxon>
        <taxon>Embryophyta</taxon>
        <taxon>Marchantiophyta</taxon>
        <taxon>Marchantiopsida</taxon>
        <taxon>Marchantiidae</taxon>
        <taxon>Marchantiales</taxon>
        <taxon>Marchantiaceae</taxon>
        <taxon>Marchantia</taxon>
    </lineage>
</organism>
<protein>
    <submittedName>
        <fullName evidence="2">Uncharacterized protein</fullName>
    </submittedName>
</protein>
<evidence type="ECO:0000313" key="2">
    <source>
        <dbReference type="EMBL" id="PTQ45432.1"/>
    </source>
</evidence>
<name>A0A2R6XH63_MARPO</name>
<dbReference type="AlphaFoldDB" id="A0A2R6XH63"/>
<accession>A0A2R6XH63</accession>
<sequence length="390" mass="40435">MAVTSYFNCYSDCCQPGHRNHGQLLRLYPRTQVLAAGQGGNGWSRSSNVGTNTRGPSLGSRNHGQLLRLYPCTQVLAAGQKVHHLLTPRPSSFSPPGERSHRGPTPPSSSYSPPSYSPPGGYGGPSLSASSSPSSEDTYGGAYSPSSSYSSPGGYGAPTPYAFSRETQAHMEYLPRDASTYGVSNSAPSSYFPTAAAGFGGPSPAGSMNSPPSAGAIGGGCPSPTSFYSRPAAGGYGAPSPAGTEPYGGGSMPPPSYSPPTTSDSNSPPGAGNYGEGSRVHYVGVSLSAAIGAAAATNAGVASLIKTLPLIAPTFYRGKTTSEFLQAWDPILFPSALGTSDEWHDRRLGAFNFPREFHLDAIPLTGPASRLRSPSRVTDHPFFVWCLQLI</sequence>
<reference evidence="3" key="1">
    <citation type="journal article" date="2017" name="Cell">
        <title>Insights into land plant evolution garnered from the Marchantia polymorpha genome.</title>
        <authorList>
            <person name="Bowman J.L."/>
            <person name="Kohchi T."/>
            <person name="Yamato K.T."/>
            <person name="Jenkins J."/>
            <person name="Shu S."/>
            <person name="Ishizaki K."/>
            <person name="Yamaoka S."/>
            <person name="Nishihama R."/>
            <person name="Nakamura Y."/>
            <person name="Berger F."/>
            <person name="Adam C."/>
            <person name="Aki S.S."/>
            <person name="Althoff F."/>
            <person name="Araki T."/>
            <person name="Arteaga-Vazquez M.A."/>
            <person name="Balasubrmanian S."/>
            <person name="Barry K."/>
            <person name="Bauer D."/>
            <person name="Boehm C.R."/>
            <person name="Briginshaw L."/>
            <person name="Caballero-Perez J."/>
            <person name="Catarino B."/>
            <person name="Chen F."/>
            <person name="Chiyoda S."/>
            <person name="Chovatia M."/>
            <person name="Davies K.M."/>
            <person name="Delmans M."/>
            <person name="Demura T."/>
            <person name="Dierschke T."/>
            <person name="Dolan L."/>
            <person name="Dorantes-Acosta A.E."/>
            <person name="Eklund D.M."/>
            <person name="Florent S.N."/>
            <person name="Flores-Sandoval E."/>
            <person name="Fujiyama A."/>
            <person name="Fukuzawa H."/>
            <person name="Galik B."/>
            <person name="Grimanelli D."/>
            <person name="Grimwood J."/>
            <person name="Grossniklaus U."/>
            <person name="Hamada T."/>
            <person name="Haseloff J."/>
            <person name="Hetherington A.J."/>
            <person name="Higo A."/>
            <person name="Hirakawa Y."/>
            <person name="Hundley H.N."/>
            <person name="Ikeda Y."/>
            <person name="Inoue K."/>
            <person name="Inoue S.I."/>
            <person name="Ishida S."/>
            <person name="Jia Q."/>
            <person name="Kakita M."/>
            <person name="Kanazawa T."/>
            <person name="Kawai Y."/>
            <person name="Kawashima T."/>
            <person name="Kennedy M."/>
            <person name="Kinose K."/>
            <person name="Kinoshita T."/>
            <person name="Kohara Y."/>
            <person name="Koide E."/>
            <person name="Komatsu K."/>
            <person name="Kopischke S."/>
            <person name="Kubo M."/>
            <person name="Kyozuka J."/>
            <person name="Lagercrantz U."/>
            <person name="Lin S.S."/>
            <person name="Lindquist E."/>
            <person name="Lipzen A.M."/>
            <person name="Lu C.W."/>
            <person name="De Luna E."/>
            <person name="Martienssen R.A."/>
            <person name="Minamino N."/>
            <person name="Mizutani M."/>
            <person name="Mizutani M."/>
            <person name="Mochizuki N."/>
            <person name="Monte I."/>
            <person name="Mosher R."/>
            <person name="Nagasaki H."/>
            <person name="Nakagami H."/>
            <person name="Naramoto S."/>
            <person name="Nishitani K."/>
            <person name="Ohtani M."/>
            <person name="Okamoto T."/>
            <person name="Okumura M."/>
            <person name="Phillips J."/>
            <person name="Pollak B."/>
            <person name="Reinders A."/>
            <person name="Rovekamp M."/>
            <person name="Sano R."/>
            <person name="Sawa S."/>
            <person name="Schmid M.W."/>
            <person name="Shirakawa M."/>
            <person name="Solano R."/>
            <person name="Spunde A."/>
            <person name="Suetsugu N."/>
            <person name="Sugano S."/>
            <person name="Sugiyama A."/>
            <person name="Sun R."/>
            <person name="Suzuki Y."/>
            <person name="Takenaka M."/>
            <person name="Takezawa D."/>
            <person name="Tomogane H."/>
            <person name="Tsuzuki M."/>
            <person name="Ueda T."/>
            <person name="Umeda M."/>
            <person name="Ward J.M."/>
            <person name="Watanabe Y."/>
            <person name="Yazaki K."/>
            <person name="Yokoyama R."/>
            <person name="Yoshitake Y."/>
            <person name="Yotsui I."/>
            <person name="Zachgo S."/>
            <person name="Schmutz J."/>
        </authorList>
    </citation>
    <scope>NUCLEOTIDE SEQUENCE [LARGE SCALE GENOMIC DNA]</scope>
    <source>
        <strain evidence="3">Tak-1</strain>
    </source>
</reference>
<dbReference type="Proteomes" id="UP000244005">
    <property type="component" value="Unassembled WGS sequence"/>
</dbReference>
<feature type="region of interest" description="Disordered" evidence="1">
    <location>
        <begin position="38"/>
        <end position="63"/>
    </location>
</feature>
<gene>
    <name evidence="2" type="ORF">MARPO_0015s0211</name>
</gene>
<proteinExistence type="predicted"/>
<feature type="compositionally biased region" description="Low complexity" evidence="1">
    <location>
        <begin position="125"/>
        <end position="154"/>
    </location>
</feature>
<feature type="compositionally biased region" description="Low complexity" evidence="1">
    <location>
        <begin position="259"/>
        <end position="270"/>
    </location>
</feature>
<feature type="region of interest" description="Disordered" evidence="1">
    <location>
        <begin position="86"/>
        <end position="154"/>
    </location>
</feature>